<dbReference type="Gene3D" id="1.10.1200.120">
    <property type="entry name" value="Large-conductance mechanosensitive channel, MscL, domain 1"/>
    <property type="match status" value="1"/>
</dbReference>
<protein>
    <recommendedName>
        <fullName evidence="9">Large-conductance mechanosensitive channel</fullName>
    </recommendedName>
</protein>
<evidence type="ECO:0000256" key="8">
    <source>
        <dbReference type="ARBA" id="ARBA00023303"/>
    </source>
</evidence>
<evidence type="ECO:0000256" key="4">
    <source>
        <dbReference type="ARBA" id="ARBA00022692"/>
    </source>
</evidence>
<accession>A0A975G994</accession>
<feature type="transmembrane region" description="Helical" evidence="9">
    <location>
        <begin position="57"/>
        <end position="83"/>
    </location>
</feature>
<evidence type="ECO:0000256" key="5">
    <source>
        <dbReference type="ARBA" id="ARBA00022989"/>
    </source>
</evidence>
<keyword evidence="7 9" id="KW-0472">Membrane</keyword>
<dbReference type="PRINTS" id="PR01264">
    <property type="entry name" value="MECHCHANNEL"/>
</dbReference>
<keyword evidence="2 9" id="KW-0813">Transport</keyword>
<dbReference type="AlphaFoldDB" id="A0A975G994"/>
<dbReference type="PANTHER" id="PTHR30266:SF2">
    <property type="entry name" value="LARGE-CONDUCTANCE MECHANOSENSITIVE CHANNEL"/>
    <property type="match status" value="1"/>
</dbReference>
<keyword evidence="3 9" id="KW-1003">Cell membrane</keyword>
<organism evidence="10 11">
    <name type="scientific">Luteolibacter ambystomatis</name>
    <dbReference type="NCBI Taxonomy" id="2824561"/>
    <lineage>
        <taxon>Bacteria</taxon>
        <taxon>Pseudomonadati</taxon>
        <taxon>Verrucomicrobiota</taxon>
        <taxon>Verrucomicrobiia</taxon>
        <taxon>Verrucomicrobiales</taxon>
        <taxon>Verrucomicrobiaceae</taxon>
        <taxon>Luteolibacter</taxon>
    </lineage>
</organism>
<evidence type="ECO:0000256" key="3">
    <source>
        <dbReference type="ARBA" id="ARBA00022475"/>
    </source>
</evidence>
<dbReference type="PANTHER" id="PTHR30266">
    <property type="entry name" value="MECHANOSENSITIVE CHANNEL MSCL"/>
    <property type="match status" value="1"/>
</dbReference>
<keyword evidence="6 9" id="KW-0406">Ion transport</keyword>
<evidence type="ECO:0000256" key="6">
    <source>
        <dbReference type="ARBA" id="ARBA00023065"/>
    </source>
</evidence>
<gene>
    <name evidence="9 10" type="primary">mscL</name>
    <name evidence="10" type="ORF">KBB96_17620</name>
</gene>
<dbReference type="InterPro" id="IPR037673">
    <property type="entry name" value="MSC/AndL"/>
</dbReference>
<sequence length="123" mass="13275">MLKEFREFILKGNAIDLAVGVLIGAAFGDVVKAFTTGIINPLINAAGGKPDVSLKLWIFDLGVVVNAVLSLIIVGAILFFVFIKPMNRLKTMMEKKADAPGEPEIPADVKLLAEIRDLLKNKA</sequence>
<evidence type="ECO:0000256" key="1">
    <source>
        <dbReference type="ARBA" id="ARBA00004141"/>
    </source>
</evidence>
<comment type="subunit">
    <text evidence="9">Homopentamer.</text>
</comment>
<dbReference type="InterPro" id="IPR036019">
    <property type="entry name" value="MscL_channel"/>
</dbReference>
<keyword evidence="8 9" id="KW-0407">Ion channel</keyword>
<evidence type="ECO:0000256" key="2">
    <source>
        <dbReference type="ARBA" id="ARBA00022448"/>
    </source>
</evidence>
<dbReference type="InterPro" id="IPR001185">
    <property type="entry name" value="MS_channel"/>
</dbReference>
<dbReference type="SUPFAM" id="SSF81330">
    <property type="entry name" value="Gated mechanosensitive channel"/>
    <property type="match status" value="1"/>
</dbReference>
<evidence type="ECO:0000313" key="10">
    <source>
        <dbReference type="EMBL" id="QUE50665.1"/>
    </source>
</evidence>
<evidence type="ECO:0000256" key="7">
    <source>
        <dbReference type="ARBA" id="ARBA00023136"/>
    </source>
</evidence>
<name>A0A975G994_9BACT</name>
<dbReference type="EMBL" id="CP073100">
    <property type="protein sequence ID" value="QUE50665.1"/>
    <property type="molecule type" value="Genomic_DNA"/>
</dbReference>
<proteinExistence type="inferred from homology"/>
<comment type="similarity">
    <text evidence="9">Belongs to the MscL family.</text>
</comment>
<dbReference type="RefSeq" id="WP_211630805.1">
    <property type="nucleotide sequence ID" value="NZ_CP073100.1"/>
</dbReference>
<keyword evidence="11" id="KW-1185">Reference proteome</keyword>
<dbReference type="KEGG" id="lamb:KBB96_17620"/>
<comment type="function">
    <text evidence="9">Channel that opens in response to stretch forces in the membrane lipid bilayer. May participate in the regulation of osmotic pressure changes within the cell.</text>
</comment>
<dbReference type="GO" id="GO:0008381">
    <property type="term" value="F:mechanosensitive monoatomic ion channel activity"/>
    <property type="evidence" value="ECO:0007669"/>
    <property type="project" value="UniProtKB-UniRule"/>
</dbReference>
<dbReference type="Proteomes" id="UP000676169">
    <property type="component" value="Chromosome"/>
</dbReference>
<reference evidence="10" key="1">
    <citation type="submission" date="2021-04" db="EMBL/GenBank/DDBJ databases">
        <title>Luteolibacter sp. 32A isolated from the skin of an Anderson's salamander (Ambystoma andersonii).</title>
        <authorList>
            <person name="Spergser J."/>
            <person name="Busse H.-J."/>
        </authorList>
    </citation>
    <scope>NUCLEOTIDE SEQUENCE</scope>
    <source>
        <strain evidence="10">32A</strain>
    </source>
</reference>
<evidence type="ECO:0000256" key="9">
    <source>
        <dbReference type="HAMAP-Rule" id="MF_00115"/>
    </source>
</evidence>
<comment type="subcellular location">
    <subcellularLocation>
        <location evidence="9">Cell membrane</location>
        <topology evidence="9">Multi-pass membrane protein</topology>
    </subcellularLocation>
    <subcellularLocation>
        <location evidence="1">Membrane</location>
        <topology evidence="1">Multi-pass membrane protein</topology>
    </subcellularLocation>
</comment>
<dbReference type="NCBIfam" id="TIGR00220">
    <property type="entry name" value="mscL"/>
    <property type="match status" value="1"/>
</dbReference>
<keyword evidence="5 9" id="KW-1133">Transmembrane helix</keyword>
<keyword evidence="4 9" id="KW-0812">Transmembrane</keyword>
<dbReference type="Pfam" id="PF01741">
    <property type="entry name" value="MscL"/>
    <property type="match status" value="1"/>
</dbReference>
<evidence type="ECO:0000313" key="11">
    <source>
        <dbReference type="Proteomes" id="UP000676169"/>
    </source>
</evidence>
<dbReference type="GO" id="GO:0005886">
    <property type="term" value="C:plasma membrane"/>
    <property type="evidence" value="ECO:0007669"/>
    <property type="project" value="UniProtKB-SubCell"/>
</dbReference>
<comment type="caution">
    <text evidence="9">Lacks conserved residue(s) required for the propagation of feature annotation.</text>
</comment>
<dbReference type="HAMAP" id="MF_00115">
    <property type="entry name" value="MscL"/>
    <property type="match status" value="1"/>
</dbReference>